<keyword evidence="3" id="KW-1185">Reference proteome</keyword>
<feature type="region of interest" description="Disordered" evidence="1">
    <location>
        <begin position="394"/>
        <end position="417"/>
    </location>
</feature>
<dbReference type="SUPFAM" id="SSF53756">
    <property type="entry name" value="UDP-Glycosyltransferase/glycogen phosphorylase"/>
    <property type="match status" value="1"/>
</dbReference>
<gene>
    <name evidence="2" type="ORF">F0U60_34065</name>
</gene>
<dbReference type="PANTHER" id="PTHR12526:SF600">
    <property type="entry name" value="GLYCOSYL TRANSFERASE GROUP 1"/>
    <property type="match status" value="1"/>
</dbReference>
<reference evidence="2 3" key="1">
    <citation type="submission" date="2019-08" db="EMBL/GenBank/DDBJ databases">
        <title>Archangium and Cystobacter genomes.</title>
        <authorList>
            <person name="Chen I.-C.K."/>
            <person name="Wielgoss S."/>
        </authorList>
    </citation>
    <scope>NUCLEOTIDE SEQUENCE [LARGE SCALE GENOMIC DNA]</scope>
    <source>
        <strain evidence="2 3">Cbm 6</strain>
    </source>
</reference>
<accession>A0ABY9WZJ6</accession>
<proteinExistence type="predicted"/>
<dbReference type="EMBL" id="CP043494">
    <property type="protein sequence ID" value="WNG48582.1"/>
    <property type="molecule type" value="Genomic_DNA"/>
</dbReference>
<evidence type="ECO:0000313" key="3">
    <source>
        <dbReference type="Proteomes" id="UP001611383"/>
    </source>
</evidence>
<feature type="compositionally biased region" description="Low complexity" evidence="1">
    <location>
        <begin position="399"/>
        <end position="410"/>
    </location>
</feature>
<dbReference type="Gene3D" id="3.40.50.2000">
    <property type="entry name" value="Glycogen Phosphorylase B"/>
    <property type="match status" value="2"/>
</dbReference>
<evidence type="ECO:0000313" key="2">
    <source>
        <dbReference type="EMBL" id="WNG48582.1"/>
    </source>
</evidence>
<dbReference type="Proteomes" id="UP001611383">
    <property type="component" value="Chromosome"/>
</dbReference>
<dbReference type="PANTHER" id="PTHR12526">
    <property type="entry name" value="GLYCOSYLTRANSFERASE"/>
    <property type="match status" value="1"/>
</dbReference>
<organism evidence="2 3">
    <name type="scientific">Archangium minus</name>
    <dbReference type="NCBI Taxonomy" id="83450"/>
    <lineage>
        <taxon>Bacteria</taxon>
        <taxon>Pseudomonadati</taxon>
        <taxon>Myxococcota</taxon>
        <taxon>Myxococcia</taxon>
        <taxon>Myxococcales</taxon>
        <taxon>Cystobacterineae</taxon>
        <taxon>Archangiaceae</taxon>
        <taxon>Archangium</taxon>
    </lineage>
</organism>
<name>A0ABY9WZJ6_9BACT</name>
<sequence length="431" mass="48102">MRICLITPRFPYPLLKGDSLRVYHQLEGLSRRHQITLVSLNDSPLNPEQLEPLSKLCEQVHVVPLPRWRAALNLATGLFTPRPLQVEYHRSSRFERTLSTVLARGRFDALHVSLIRMLPYVWNLVGKQVIVVDLIDSMSLNLLSRRNEARGPMRLAYDLEYRRVRDYERAVVQRFPSLVISSPIDQQLLGGPHIQVNPNGVDLEKFQFRGLEGRNPATLIFTGNMAYPPNQEAVSWFVRQVWPLLRPRWPRLQLEIVGADPPASIRALAGPGSNIQVLGRVPKMEERLGKATVAICPMQSGSGIQNKVLEAMATGTPVVSTAVANQGVQGCQERELLIGNTPEEFAFAVDRLLLDAGLRRWLGANGRALVEQRFRWEVHVARLEALYAGQKPEATLEPSGWGTSGESTTGRQLMAGKSATKALLGLGSETR</sequence>
<dbReference type="CDD" id="cd03801">
    <property type="entry name" value="GT4_PimA-like"/>
    <property type="match status" value="1"/>
</dbReference>
<protein>
    <submittedName>
        <fullName evidence="2">Glycosyltransferase</fullName>
    </submittedName>
</protein>
<dbReference type="Pfam" id="PF13692">
    <property type="entry name" value="Glyco_trans_1_4"/>
    <property type="match status" value="1"/>
</dbReference>
<evidence type="ECO:0000256" key="1">
    <source>
        <dbReference type="SAM" id="MobiDB-lite"/>
    </source>
</evidence>
<dbReference type="RefSeq" id="WP_395806226.1">
    <property type="nucleotide sequence ID" value="NZ_CP043494.1"/>
</dbReference>